<keyword evidence="1" id="KW-0175">Coiled coil</keyword>
<protein>
    <submittedName>
        <fullName evidence="3">Uncharacterized protein</fullName>
    </submittedName>
</protein>
<dbReference type="AlphaFoldDB" id="A0A2T3YU09"/>
<dbReference type="Proteomes" id="UP000240493">
    <property type="component" value="Unassembled WGS sequence"/>
</dbReference>
<dbReference type="EMBL" id="KZ679272">
    <property type="protein sequence ID" value="PTB36061.1"/>
    <property type="molecule type" value="Genomic_DNA"/>
</dbReference>
<evidence type="ECO:0000256" key="2">
    <source>
        <dbReference type="SAM" id="MobiDB-lite"/>
    </source>
</evidence>
<evidence type="ECO:0000256" key="1">
    <source>
        <dbReference type="SAM" id="Coils"/>
    </source>
</evidence>
<name>A0A2T3YU09_TRIA4</name>
<dbReference type="OrthoDB" id="5430717at2759"/>
<sequence length="302" mass="33674">MGDSSWMRLLPGQRCRTPVSPLLHYGQNDNEDTHEAAALKITPRPLAGFNQSSADFANDILVREADRLQNTPSVDGMADMLRTIIMVSPTPPVLDPQYTSYVLHLIEGYSKLRNKLSTKEKEVAQLRAKQQEDRENGKILFSEWSAQEARYKAEIKRLELIIQQVSGKGVEAVALARSGSLIRKGGPGKAHTAEAATSEQVRAEEEFCQDECKNASPCKATDIQGRRTSISSDTLDLTARLNIKKQLWRHRSENNLLEPTSSHLRLSMGTPEPEPKEECMSDDEQCLDESDAGDSELTARIR</sequence>
<proteinExistence type="predicted"/>
<evidence type="ECO:0000313" key="4">
    <source>
        <dbReference type="Proteomes" id="UP000240493"/>
    </source>
</evidence>
<reference evidence="3 4" key="1">
    <citation type="submission" date="2016-07" db="EMBL/GenBank/DDBJ databases">
        <title>Multiple horizontal gene transfer events from other fungi enriched the ability of initially mycotrophic Trichoderma (Ascomycota) to feed on dead plant biomass.</title>
        <authorList>
            <consortium name="DOE Joint Genome Institute"/>
            <person name="Aerts A."/>
            <person name="Atanasova L."/>
            <person name="Chenthamara K."/>
            <person name="Zhang J."/>
            <person name="Grujic M."/>
            <person name="Henrissat B."/>
            <person name="Kuo A."/>
            <person name="Salamov A."/>
            <person name="Lipzen A."/>
            <person name="Labutti K."/>
            <person name="Barry K."/>
            <person name="Miao Y."/>
            <person name="Rahimi M.J."/>
            <person name="Shen Q."/>
            <person name="Grigoriev I.V."/>
            <person name="Kubicek C.P."/>
            <person name="Druzhinina I.S."/>
        </authorList>
    </citation>
    <scope>NUCLEOTIDE SEQUENCE [LARGE SCALE GENOMIC DNA]</scope>
    <source>
        <strain evidence="3 4">CBS 433.97</strain>
    </source>
</reference>
<accession>A0A2T3YU09</accession>
<feature type="compositionally biased region" description="Acidic residues" evidence="2">
    <location>
        <begin position="280"/>
        <end position="294"/>
    </location>
</feature>
<gene>
    <name evidence="3" type="ORF">M441DRAFT_73825</name>
</gene>
<dbReference type="STRING" id="1042311.A0A2T3YU09"/>
<organism evidence="3 4">
    <name type="scientific">Trichoderma asperellum (strain ATCC 204424 / CBS 433.97 / NBRC 101777)</name>
    <dbReference type="NCBI Taxonomy" id="1042311"/>
    <lineage>
        <taxon>Eukaryota</taxon>
        <taxon>Fungi</taxon>
        <taxon>Dikarya</taxon>
        <taxon>Ascomycota</taxon>
        <taxon>Pezizomycotina</taxon>
        <taxon>Sordariomycetes</taxon>
        <taxon>Hypocreomycetidae</taxon>
        <taxon>Hypocreales</taxon>
        <taxon>Hypocreaceae</taxon>
        <taxon>Trichoderma</taxon>
    </lineage>
</organism>
<keyword evidence="4" id="KW-1185">Reference proteome</keyword>
<evidence type="ECO:0000313" key="3">
    <source>
        <dbReference type="EMBL" id="PTB36061.1"/>
    </source>
</evidence>
<feature type="region of interest" description="Disordered" evidence="2">
    <location>
        <begin position="259"/>
        <end position="302"/>
    </location>
</feature>
<feature type="coiled-coil region" evidence="1">
    <location>
        <begin position="109"/>
        <end position="136"/>
    </location>
</feature>